<evidence type="ECO:0000256" key="1">
    <source>
        <dbReference type="SAM" id="SignalP"/>
    </source>
</evidence>
<evidence type="ECO:0000313" key="3">
    <source>
        <dbReference type="EMBL" id="RJG40185.1"/>
    </source>
</evidence>
<protein>
    <submittedName>
        <fullName evidence="3">DUF4399 domain-containing protein</fullName>
    </submittedName>
</protein>
<keyword evidence="1" id="KW-0732">Signal</keyword>
<dbReference type="InterPro" id="IPR025512">
    <property type="entry name" value="DUF4399"/>
</dbReference>
<sequence length="142" mass="15167">MKSVWSALLVLLLTVSPWAQADGHVSSAPDNAKVYIISPADGDTVTGPVTVVFGLENMGVAPAGVNKENTGHHHLLIDVETLPDLSLPLPATEQVKHFGAGQTQTQITLKPGKHTLQLLLGNYAHVPHQQPVMSEKITIMVE</sequence>
<proteinExistence type="predicted"/>
<reference evidence="3 4" key="1">
    <citation type="submission" date="2018-09" db="EMBL/GenBank/DDBJ databases">
        <authorList>
            <person name="Wang F."/>
        </authorList>
    </citation>
    <scope>NUCLEOTIDE SEQUENCE [LARGE SCALE GENOMIC DNA]</scope>
    <source>
        <strain evidence="3 4">PLHSC7-2</strain>
    </source>
</reference>
<dbReference type="Proteomes" id="UP000283255">
    <property type="component" value="Unassembled WGS sequence"/>
</dbReference>
<feature type="signal peptide" evidence="1">
    <location>
        <begin position="1"/>
        <end position="21"/>
    </location>
</feature>
<reference evidence="3 4" key="2">
    <citation type="submission" date="2019-01" db="EMBL/GenBank/DDBJ databases">
        <title>Motilimonas pumilus sp. nov., isolated from the gut of sea cucumber (Apostichopus japonicus).</title>
        <authorList>
            <person name="Wang F.-Q."/>
            <person name="Ren L.-H."/>
            <person name="Lin Y.-W."/>
            <person name="Sun G.-H."/>
            <person name="Du Z.-J."/>
            <person name="Zhao J.-X."/>
            <person name="Liu X.-J."/>
            <person name="Liu L.-J."/>
        </authorList>
    </citation>
    <scope>NUCLEOTIDE SEQUENCE [LARGE SCALE GENOMIC DNA]</scope>
    <source>
        <strain evidence="3 4">PLHSC7-2</strain>
    </source>
</reference>
<feature type="chain" id="PRO_5018994812" evidence="1">
    <location>
        <begin position="22"/>
        <end position="142"/>
    </location>
</feature>
<comment type="caution">
    <text evidence="3">The sequence shown here is derived from an EMBL/GenBank/DDBJ whole genome shotgun (WGS) entry which is preliminary data.</text>
</comment>
<organism evidence="3 4">
    <name type="scientific">Motilimonas pumila</name>
    <dbReference type="NCBI Taxonomy" id="2303987"/>
    <lineage>
        <taxon>Bacteria</taxon>
        <taxon>Pseudomonadati</taxon>
        <taxon>Pseudomonadota</taxon>
        <taxon>Gammaproteobacteria</taxon>
        <taxon>Alteromonadales</taxon>
        <taxon>Alteromonadales genera incertae sedis</taxon>
        <taxon>Motilimonas</taxon>
    </lineage>
</organism>
<keyword evidence="4" id="KW-1185">Reference proteome</keyword>
<feature type="domain" description="DUF4399" evidence="2">
    <location>
        <begin position="51"/>
        <end position="142"/>
    </location>
</feature>
<accession>A0A418YB41</accession>
<evidence type="ECO:0000313" key="4">
    <source>
        <dbReference type="Proteomes" id="UP000283255"/>
    </source>
</evidence>
<gene>
    <name evidence="3" type="ORF">D1Z90_16725</name>
</gene>
<dbReference type="EMBL" id="QZCH01000027">
    <property type="protein sequence ID" value="RJG40185.1"/>
    <property type="molecule type" value="Genomic_DNA"/>
</dbReference>
<dbReference type="RefSeq" id="WP_119911940.1">
    <property type="nucleotide sequence ID" value="NZ_QZCH01000027.1"/>
</dbReference>
<dbReference type="AlphaFoldDB" id="A0A418YB41"/>
<name>A0A418YB41_9GAMM</name>
<evidence type="ECO:0000259" key="2">
    <source>
        <dbReference type="Pfam" id="PF14347"/>
    </source>
</evidence>
<dbReference type="Pfam" id="PF14347">
    <property type="entry name" value="DUF4399"/>
    <property type="match status" value="1"/>
</dbReference>
<dbReference type="OrthoDB" id="531568at2"/>